<feature type="non-terminal residue" evidence="2">
    <location>
        <position position="1"/>
    </location>
</feature>
<feature type="compositionally biased region" description="Basic and acidic residues" evidence="1">
    <location>
        <begin position="1"/>
        <end position="11"/>
    </location>
</feature>
<feature type="region of interest" description="Disordered" evidence="1">
    <location>
        <begin position="1"/>
        <end position="132"/>
    </location>
</feature>
<evidence type="ECO:0000313" key="2">
    <source>
        <dbReference type="EMBL" id="CAA9342253.1"/>
    </source>
</evidence>
<feature type="non-terminal residue" evidence="2">
    <location>
        <position position="132"/>
    </location>
</feature>
<organism evidence="2">
    <name type="scientific">uncultured Gemmatimonadaceae bacterium</name>
    <dbReference type="NCBI Taxonomy" id="246130"/>
    <lineage>
        <taxon>Bacteria</taxon>
        <taxon>Pseudomonadati</taxon>
        <taxon>Gemmatimonadota</taxon>
        <taxon>Gemmatimonadia</taxon>
        <taxon>Gemmatimonadales</taxon>
        <taxon>Gemmatimonadaceae</taxon>
        <taxon>environmental samples</taxon>
    </lineage>
</organism>
<accession>A0A6J4LX38</accession>
<reference evidence="2" key="1">
    <citation type="submission" date="2020-02" db="EMBL/GenBank/DDBJ databases">
        <authorList>
            <person name="Meier V. D."/>
        </authorList>
    </citation>
    <scope>NUCLEOTIDE SEQUENCE</scope>
    <source>
        <strain evidence="2">AVDCRST_MAG40</strain>
    </source>
</reference>
<proteinExistence type="predicted"/>
<feature type="compositionally biased region" description="Basic residues" evidence="1">
    <location>
        <begin position="67"/>
        <end position="83"/>
    </location>
</feature>
<evidence type="ECO:0000256" key="1">
    <source>
        <dbReference type="SAM" id="MobiDB-lite"/>
    </source>
</evidence>
<protein>
    <submittedName>
        <fullName evidence="2">Uncharacterized protein</fullName>
    </submittedName>
</protein>
<dbReference type="EMBL" id="CADCTX010000703">
    <property type="protein sequence ID" value="CAA9342253.1"/>
    <property type="molecule type" value="Genomic_DNA"/>
</dbReference>
<feature type="compositionally biased region" description="Basic residues" evidence="1">
    <location>
        <begin position="28"/>
        <end position="58"/>
    </location>
</feature>
<dbReference type="AlphaFoldDB" id="A0A6J4LX38"/>
<gene>
    <name evidence="2" type="ORF">AVDCRST_MAG40-2453</name>
</gene>
<name>A0A6J4LX38_9BACT</name>
<feature type="compositionally biased region" description="Low complexity" evidence="1">
    <location>
        <begin position="119"/>
        <end position="132"/>
    </location>
</feature>
<sequence length="132" mass="15066">DHRGGDPEPHPPAHHRRAPLRPGPPQPRARRLPAGRRRQHDRARRRSRRPPRSHRRGRDRPGDRARAGHRRPAHRPPRAHPRHLALPPARLPGDHRAERRPRSDVLGDARPAPDRRPVRCPGGRPRAVGPAL</sequence>
<feature type="compositionally biased region" description="Basic and acidic residues" evidence="1">
    <location>
        <begin position="92"/>
        <end position="117"/>
    </location>
</feature>